<keyword evidence="3" id="KW-1185">Reference proteome</keyword>
<feature type="transmembrane region" description="Helical" evidence="1">
    <location>
        <begin position="33"/>
        <end position="50"/>
    </location>
</feature>
<evidence type="ECO:0000313" key="3">
    <source>
        <dbReference type="Proteomes" id="UP000547209"/>
    </source>
</evidence>
<feature type="transmembrane region" description="Helical" evidence="1">
    <location>
        <begin position="184"/>
        <end position="202"/>
    </location>
</feature>
<keyword evidence="1" id="KW-0812">Transmembrane</keyword>
<feature type="transmembrane region" description="Helical" evidence="1">
    <location>
        <begin position="89"/>
        <end position="110"/>
    </location>
</feature>
<organism evidence="2 3">
    <name type="scientific">Cohnella nanjingensis</name>
    <dbReference type="NCBI Taxonomy" id="1387779"/>
    <lineage>
        <taxon>Bacteria</taxon>
        <taxon>Bacillati</taxon>
        <taxon>Bacillota</taxon>
        <taxon>Bacilli</taxon>
        <taxon>Bacillales</taxon>
        <taxon>Paenibacillaceae</taxon>
        <taxon>Cohnella</taxon>
    </lineage>
</organism>
<keyword evidence="1" id="KW-0472">Membrane</keyword>
<evidence type="ECO:0000256" key="1">
    <source>
        <dbReference type="SAM" id="Phobius"/>
    </source>
</evidence>
<accession>A0A7X0RX94</accession>
<comment type="caution">
    <text evidence="2">The sequence shown here is derived from an EMBL/GenBank/DDBJ whole genome shotgun (WGS) entry which is preliminary data.</text>
</comment>
<feature type="transmembrane region" description="Helical" evidence="1">
    <location>
        <begin position="56"/>
        <end position="77"/>
    </location>
</feature>
<dbReference type="AlphaFoldDB" id="A0A7X0RX94"/>
<dbReference type="EMBL" id="JACJVP010000071">
    <property type="protein sequence ID" value="MBB6675328.1"/>
    <property type="molecule type" value="Genomic_DNA"/>
</dbReference>
<gene>
    <name evidence="2" type="ORF">H7C19_32185</name>
</gene>
<protein>
    <submittedName>
        <fullName evidence="2">Uncharacterized protein</fullName>
    </submittedName>
</protein>
<feature type="transmembrane region" description="Helical" evidence="1">
    <location>
        <begin position="161"/>
        <end position="178"/>
    </location>
</feature>
<dbReference type="RefSeq" id="WP_185673182.1">
    <property type="nucleotide sequence ID" value="NZ_JACJVP010000071.1"/>
</dbReference>
<name>A0A7X0RX94_9BACL</name>
<proteinExistence type="predicted"/>
<evidence type="ECO:0000313" key="2">
    <source>
        <dbReference type="EMBL" id="MBB6675328.1"/>
    </source>
</evidence>
<feature type="transmembrane region" description="Helical" evidence="1">
    <location>
        <begin position="122"/>
        <end position="141"/>
    </location>
</feature>
<dbReference type="Proteomes" id="UP000547209">
    <property type="component" value="Unassembled WGS sequence"/>
</dbReference>
<feature type="transmembrane region" description="Helical" evidence="1">
    <location>
        <begin position="6"/>
        <end position="26"/>
    </location>
</feature>
<keyword evidence="1" id="KW-1133">Transmembrane helix</keyword>
<reference evidence="2 3" key="1">
    <citation type="submission" date="2020-08" db="EMBL/GenBank/DDBJ databases">
        <title>Cohnella phylogeny.</title>
        <authorList>
            <person name="Dunlap C."/>
        </authorList>
    </citation>
    <scope>NUCLEOTIDE SEQUENCE [LARGE SCALE GENOMIC DNA]</scope>
    <source>
        <strain evidence="2 3">DSM 28246</strain>
    </source>
</reference>
<sequence length="209" mass="24105">MRAFLGFMFFSTFEGIAAFSISMYIFRINLIRYGWQVLTVIGLINLQNYFIREEFLLSSVAPVINILLTAFFLNLVVRIPIIWSTILSVVGFVGIAVIQSGIIFFSQGYFSLDEAQVHLWKQYSVQCITGVIGFSVGWVLYKFGYGFSFDFDKLRLKWEHMAVLSLIAIFIVTIGVMMYFREVFLNLLVFVFAMLAILIYSFKKEDAEE</sequence>